<dbReference type="EMBL" id="QTSX02001634">
    <property type="protein sequence ID" value="KAJ9079906.1"/>
    <property type="molecule type" value="Genomic_DNA"/>
</dbReference>
<evidence type="ECO:0000313" key="1">
    <source>
        <dbReference type="EMBL" id="KAJ9079906.1"/>
    </source>
</evidence>
<accession>A0ACC2TZM0</accession>
<protein>
    <submittedName>
        <fullName evidence="1">Uncharacterized protein</fullName>
    </submittedName>
</protein>
<gene>
    <name evidence="1" type="ORF">DSO57_1030713</name>
</gene>
<name>A0ACC2TZM0_9FUNG</name>
<sequence length="77" mass="8763">MLSLLYSEELSKVTHPFNMQDDHNSVTALECKLNRLCPIGYFSSRHPKETSVDKLTMTASTCQKIQELSMNLSLRSN</sequence>
<organism evidence="1 2">
    <name type="scientific">Entomophthora muscae</name>
    <dbReference type="NCBI Taxonomy" id="34485"/>
    <lineage>
        <taxon>Eukaryota</taxon>
        <taxon>Fungi</taxon>
        <taxon>Fungi incertae sedis</taxon>
        <taxon>Zoopagomycota</taxon>
        <taxon>Entomophthoromycotina</taxon>
        <taxon>Entomophthoromycetes</taxon>
        <taxon>Entomophthorales</taxon>
        <taxon>Entomophthoraceae</taxon>
        <taxon>Entomophthora</taxon>
    </lineage>
</organism>
<comment type="caution">
    <text evidence="1">The sequence shown here is derived from an EMBL/GenBank/DDBJ whole genome shotgun (WGS) entry which is preliminary data.</text>
</comment>
<evidence type="ECO:0000313" key="2">
    <source>
        <dbReference type="Proteomes" id="UP001165960"/>
    </source>
</evidence>
<reference evidence="1" key="1">
    <citation type="submission" date="2022-04" db="EMBL/GenBank/DDBJ databases">
        <title>Genome of the entomopathogenic fungus Entomophthora muscae.</title>
        <authorList>
            <person name="Elya C."/>
            <person name="Lovett B.R."/>
            <person name="Lee E."/>
            <person name="Macias A.M."/>
            <person name="Hajek A.E."/>
            <person name="De Bivort B.L."/>
            <person name="Kasson M.T."/>
            <person name="De Fine Licht H.H."/>
            <person name="Stajich J.E."/>
        </authorList>
    </citation>
    <scope>NUCLEOTIDE SEQUENCE</scope>
    <source>
        <strain evidence="1">Berkeley</strain>
    </source>
</reference>
<keyword evidence="2" id="KW-1185">Reference proteome</keyword>
<proteinExistence type="predicted"/>
<dbReference type="Proteomes" id="UP001165960">
    <property type="component" value="Unassembled WGS sequence"/>
</dbReference>